<dbReference type="SUPFAM" id="SSF109755">
    <property type="entry name" value="PhoU-like"/>
    <property type="match status" value="1"/>
</dbReference>
<dbReference type="FunFam" id="1.20.58.220:FF:000004">
    <property type="entry name" value="Phosphate-specific transport system accessory protein PhoU"/>
    <property type="match status" value="1"/>
</dbReference>
<keyword evidence="5" id="KW-0963">Cytoplasm</keyword>
<evidence type="ECO:0000259" key="8">
    <source>
        <dbReference type="Pfam" id="PF01895"/>
    </source>
</evidence>
<feature type="domain" description="PhoU" evidence="8">
    <location>
        <begin position="104"/>
        <end position="185"/>
    </location>
</feature>
<evidence type="ECO:0000256" key="7">
    <source>
        <dbReference type="SAM" id="Coils"/>
    </source>
</evidence>
<dbReference type="GO" id="GO:0030643">
    <property type="term" value="P:intracellular phosphate ion homeostasis"/>
    <property type="evidence" value="ECO:0007669"/>
    <property type="project" value="InterPro"/>
</dbReference>
<dbReference type="Gene3D" id="1.20.58.220">
    <property type="entry name" value="Phosphate transport system protein phou homolog 2, domain 2"/>
    <property type="match status" value="1"/>
</dbReference>
<accession>A0A6M6JT27</accession>
<evidence type="ECO:0000256" key="6">
    <source>
        <dbReference type="ARBA" id="ARBA00022592"/>
    </source>
</evidence>
<dbReference type="InterPro" id="IPR028366">
    <property type="entry name" value="PhoU"/>
</dbReference>
<evidence type="ECO:0000256" key="2">
    <source>
        <dbReference type="ARBA" id="ARBA00008107"/>
    </source>
</evidence>
<dbReference type="GO" id="GO:0006817">
    <property type="term" value="P:phosphate ion transport"/>
    <property type="evidence" value="ECO:0007669"/>
    <property type="project" value="UniProtKB-KW"/>
</dbReference>
<keyword evidence="6" id="KW-0592">Phosphate transport</keyword>
<dbReference type="InterPro" id="IPR038078">
    <property type="entry name" value="PhoU-like_sf"/>
</dbReference>
<evidence type="ECO:0000256" key="5">
    <source>
        <dbReference type="ARBA" id="ARBA00022490"/>
    </source>
</evidence>
<keyword evidence="7" id="KW-0175">Coiled coil</keyword>
<dbReference type="PANTHER" id="PTHR42930">
    <property type="entry name" value="PHOSPHATE-SPECIFIC TRANSPORT SYSTEM ACCESSORY PROTEIN PHOU"/>
    <property type="match status" value="1"/>
</dbReference>
<reference evidence="9 10" key="1">
    <citation type="submission" date="2020-05" db="EMBL/GenBank/DDBJ databases">
        <authorList>
            <person name="Mo P."/>
        </authorList>
    </citation>
    <scope>NUCLEOTIDE SEQUENCE [LARGE SCALE GENOMIC DNA]</scope>
    <source>
        <strain evidence="9 10">Gen01</strain>
    </source>
</reference>
<dbReference type="GO" id="GO:0045936">
    <property type="term" value="P:negative regulation of phosphate metabolic process"/>
    <property type="evidence" value="ECO:0007669"/>
    <property type="project" value="InterPro"/>
</dbReference>
<comment type="subunit">
    <text evidence="3">Homodimer.</text>
</comment>
<comment type="similarity">
    <text evidence="2">Belongs to the PhoU family.</text>
</comment>
<comment type="subcellular location">
    <subcellularLocation>
        <location evidence="1">Cytoplasm</location>
    </subcellularLocation>
</comment>
<dbReference type="AlphaFoldDB" id="A0A6M6JT27"/>
<organism evidence="9 10">
    <name type="scientific">Pseudonocardia broussonetiae</name>
    <dbReference type="NCBI Taxonomy" id="2736640"/>
    <lineage>
        <taxon>Bacteria</taxon>
        <taxon>Bacillati</taxon>
        <taxon>Actinomycetota</taxon>
        <taxon>Actinomycetes</taxon>
        <taxon>Pseudonocardiales</taxon>
        <taxon>Pseudonocardiaceae</taxon>
        <taxon>Pseudonocardia</taxon>
    </lineage>
</organism>
<evidence type="ECO:0000313" key="10">
    <source>
        <dbReference type="Proteomes" id="UP000505377"/>
    </source>
</evidence>
<feature type="coiled-coil region" evidence="7">
    <location>
        <begin position="20"/>
        <end position="47"/>
    </location>
</feature>
<evidence type="ECO:0000256" key="4">
    <source>
        <dbReference type="ARBA" id="ARBA00022448"/>
    </source>
</evidence>
<proteinExistence type="inferred from homology"/>
<protein>
    <submittedName>
        <fullName evidence="9">Phosphate transport system regulatory protein PhoU</fullName>
    </submittedName>
</protein>
<dbReference type="PANTHER" id="PTHR42930:SF3">
    <property type="entry name" value="PHOSPHATE-SPECIFIC TRANSPORT SYSTEM ACCESSORY PROTEIN PHOU"/>
    <property type="match status" value="1"/>
</dbReference>
<keyword evidence="4" id="KW-0813">Transport</keyword>
<gene>
    <name evidence="9" type="ORF">HOP40_05535</name>
</gene>
<dbReference type="GO" id="GO:0005737">
    <property type="term" value="C:cytoplasm"/>
    <property type="evidence" value="ECO:0007669"/>
    <property type="project" value="UniProtKB-SubCell"/>
</dbReference>
<keyword evidence="10" id="KW-1185">Reference proteome</keyword>
<evidence type="ECO:0000313" key="9">
    <source>
        <dbReference type="EMBL" id="QJY50403.1"/>
    </source>
</evidence>
<feature type="domain" description="PhoU" evidence="8">
    <location>
        <begin position="1"/>
        <end position="86"/>
    </location>
</feature>
<sequence>MCVHAAGSLQNATAALLDNRERLAAQVIARERELEAMRAQIEDLARDALLFHQPVAGPLRAVVSTIRSAGDIDRMNRLALHVAEAVQRRHPDSVLPPEVRDDFAEMGRLAVALAVKASEVVRSRNVIRAIELDHDDDAMDVLHRRMFEVLMDPAWPHGVAKAVDITLLARYYERFADHAVAVARETVYAVTGREPDAIPI</sequence>
<evidence type="ECO:0000256" key="3">
    <source>
        <dbReference type="ARBA" id="ARBA00011738"/>
    </source>
</evidence>
<dbReference type="KEGG" id="pbro:HOP40_05535"/>
<dbReference type="InterPro" id="IPR026022">
    <property type="entry name" value="PhoU_dom"/>
</dbReference>
<name>A0A6M6JT27_9PSEU</name>
<evidence type="ECO:0000256" key="1">
    <source>
        <dbReference type="ARBA" id="ARBA00004496"/>
    </source>
</evidence>
<dbReference type="EMBL" id="CP053564">
    <property type="protein sequence ID" value="QJY50403.1"/>
    <property type="molecule type" value="Genomic_DNA"/>
</dbReference>
<dbReference type="Proteomes" id="UP000505377">
    <property type="component" value="Chromosome"/>
</dbReference>
<dbReference type="Pfam" id="PF01895">
    <property type="entry name" value="PhoU"/>
    <property type="match status" value="2"/>
</dbReference>